<evidence type="ECO:0000313" key="2">
    <source>
        <dbReference type="Proteomes" id="UP000184301"/>
    </source>
</evidence>
<reference evidence="1 2" key="1">
    <citation type="submission" date="2016-11" db="EMBL/GenBank/DDBJ databases">
        <authorList>
            <person name="Jaros S."/>
            <person name="Januszkiewicz K."/>
            <person name="Wedrychowicz H."/>
        </authorList>
    </citation>
    <scope>NUCLEOTIDE SEQUENCE [LARGE SCALE GENOMIC DNA]</scope>
    <source>
        <strain evidence="1 2">DSM 15480</strain>
    </source>
</reference>
<evidence type="ECO:0000313" key="1">
    <source>
        <dbReference type="EMBL" id="SHK40707.1"/>
    </source>
</evidence>
<proteinExistence type="predicted"/>
<name>A0A1M6S858_9FIRM</name>
<gene>
    <name evidence="1" type="ORF">SAMN02745243_02871</name>
</gene>
<protein>
    <submittedName>
        <fullName evidence="1">Uncharacterized protein</fullName>
    </submittedName>
</protein>
<sequence>MFVLKEMWYGENRSNEHRVKSPVLKQKCHRKYYRKQAKKDWAERRFPNEVSRTPKVVS</sequence>
<dbReference type="AlphaFoldDB" id="A0A1M6S858"/>
<accession>A0A1M6S858</accession>
<keyword evidence="2" id="KW-1185">Reference proteome</keyword>
<dbReference type="Proteomes" id="UP000184301">
    <property type="component" value="Unassembled WGS sequence"/>
</dbReference>
<dbReference type="EMBL" id="FQZY01000047">
    <property type="protein sequence ID" value="SHK40707.1"/>
    <property type="molecule type" value="Genomic_DNA"/>
</dbReference>
<organism evidence="1 2">
    <name type="scientific">Hespellia stercorisuis DSM 15480</name>
    <dbReference type="NCBI Taxonomy" id="1121950"/>
    <lineage>
        <taxon>Bacteria</taxon>
        <taxon>Bacillati</taxon>
        <taxon>Bacillota</taxon>
        <taxon>Clostridia</taxon>
        <taxon>Lachnospirales</taxon>
        <taxon>Lachnospiraceae</taxon>
        <taxon>Hespellia</taxon>
    </lineage>
</organism>